<evidence type="ECO:0000256" key="6">
    <source>
        <dbReference type="SAM" id="Phobius"/>
    </source>
</evidence>
<gene>
    <name evidence="9" type="primary">ATP6AP1L</name>
    <name evidence="9" type="ORF">AOXY_G19141</name>
</gene>
<comment type="similarity">
    <text evidence="2">Belongs to the vacuolar ATPase subunit S1 family.</text>
</comment>
<evidence type="ECO:0000313" key="10">
    <source>
        <dbReference type="Proteomes" id="UP001230051"/>
    </source>
</evidence>
<evidence type="ECO:0000313" key="9">
    <source>
        <dbReference type="EMBL" id="KAK1161559.1"/>
    </source>
</evidence>
<dbReference type="EMBL" id="JAGXEW010000018">
    <property type="protein sequence ID" value="KAK1161559.1"/>
    <property type="molecule type" value="Genomic_DNA"/>
</dbReference>
<dbReference type="GO" id="GO:0030641">
    <property type="term" value="P:regulation of cellular pH"/>
    <property type="evidence" value="ECO:0007669"/>
    <property type="project" value="TreeGrafter"/>
</dbReference>
<evidence type="ECO:0000256" key="2">
    <source>
        <dbReference type="ARBA" id="ARBA00009037"/>
    </source>
</evidence>
<dbReference type="GO" id="GO:0012505">
    <property type="term" value="C:endomembrane system"/>
    <property type="evidence" value="ECO:0007669"/>
    <property type="project" value="UniProtKB-ARBA"/>
</dbReference>
<dbReference type="Pfam" id="PF05827">
    <property type="entry name" value="VAS1_LD"/>
    <property type="match status" value="1"/>
</dbReference>
<dbReference type="Gene3D" id="2.40.160.110">
    <property type="match status" value="1"/>
</dbReference>
<feature type="domain" description="V-type proton ATPase subunit S1 luminal" evidence="7">
    <location>
        <begin position="66"/>
        <end position="214"/>
    </location>
</feature>
<evidence type="ECO:0000256" key="5">
    <source>
        <dbReference type="ARBA" id="ARBA00023136"/>
    </source>
</evidence>
<dbReference type="InterPro" id="IPR046756">
    <property type="entry name" value="VAS1/VOA1_TM"/>
</dbReference>
<comment type="caution">
    <text evidence="9">The sequence shown here is derived from an EMBL/GenBank/DDBJ whole genome shotgun (WGS) entry which is preliminary data.</text>
</comment>
<dbReference type="InterPro" id="IPR008388">
    <property type="entry name" value="Ac45_acc_su"/>
</dbReference>
<feature type="transmembrane region" description="Helical" evidence="6">
    <location>
        <begin position="230"/>
        <end position="253"/>
    </location>
</feature>
<accession>A0AAD8D3D1</accession>
<dbReference type="Pfam" id="PF20520">
    <property type="entry name" value="Ac45-VOA1_TM"/>
    <property type="match status" value="1"/>
</dbReference>
<name>A0AAD8D3D1_ACIOX</name>
<keyword evidence="3 6" id="KW-0812">Transmembrane</keyword>
<feature type="domain" description="V-type proton ATPase subunit S1/VOA1 transmembrane" evidence="8">
    <location>
        <begin position="229"/>
        <end position="266"/>
    </location>
</feature>
<keyword evidence="4 6" id="KW-1133">Transmembrane helix</keyword>
<dbReference type="InterPro" id="IPR046755">
    <property type="entry name" value="VAS1_LD"/>
</dbReference>
<dbReference type="GO" id="GO:0033176">
    <property type="term" value="C:proton-transporting V-type ATPase complex"/>
    <property type="evidence" value="ECO:0007669"/>
    <property type="project" value="TreeGrafter"/>
</dbReference>
<protein>
    <submittedName>
        <fullName evidence="9">V-type proton ATPase subunit S1-like protein</fullName>
    </submittedName>
</protein>
<evidence type="ECO:0000256" key="1">
    <source>
        <dbReference type="ARBA" id="ARBA00004167"/>
    </source>
</evidence>
<dbReference type="GO" id="GO:0001671">
    <property type="term" value="F:ATPase activator activity"/>
    <property type="evidence" value="ECO:0007669"/>
    <property type="project" value="TreeGrafter"/>
</dbReference>
<organism evidence="9 10">
    <name type="scientific">Acipenser oxyrinchus oxyrinchus</name>
    <dbReference type="NCBI Taxonomy" id="40147"/>
    <lineage>
        <taxon>Eukaryota</taxon>
        <taxon>Metazoa</taxon>
        <taxon>Chordata</taxon>
        <taxon>Craniata</taxon>
        <taxon>Vertebrata</taxon>
        <taxon>Euteleostomi</taxon>
        <taxon>Actinopterygii</taxon>
        <taxon>Chondrostei</taxon>
        <taxon>Acipenseriformes</taxon>
        <taxon>Acipenseridae</taxon>
        <taxon>Acipenser</taxon>
    </lineage>
</organism>
<reference evidence="9" key="1">
    <citation type="submission" date="2022-02" db="EMBL/GenBank/DDBJ databases">
        <title>Atlantic sturgeon de novo genome assembly.</title>
        <authorList>
            <person name="Stock M."/>
            <person name="Klopp C."/>
            <person name="Guiguen Y."/>
            <person name="Cabau C."/>
            <person name="Parinello H."/>
            <person name="Santidrian Yebra-Pimentel E."/>
            <person name="Kuhl H."/>
            <person name="Dirks R.P."/>
            <person name="Guessner J."/>
            <person name="Wuertz S."/>
            <person name="Du K."/>
            <person name="Schartl M."/>
        </authorList>
    </citation>
    <scope>NUCLEOTIDE SEQUENCE</scope>
    <source>
        <strain evidence="9">STURGEONOMICS-FGT-2020</strain>
        <tissue evidence="9">Whole blood</tissue>
    </source>
</reference>
<evidence type="ECO:0000256" key="3">
    <source>
        <dbReference type="ARBA" id="ARBA00022692"/>
    </source>
</evidence>
<comment type="subcellular location">
    <subcellularLocation>
        <location evidence="1">Membrane</location>
        <topology evidence="1">Single-pass membrane protein</topology>
    </subcellularLocation>
</comment>
<dbReference type="AlphaFoldDB" id="A0AAD8D3D1"/>
<dbReference type="FunFam" id="2.40.160.110:FF:000003">
    <property type="entry name" value="ATPase H+ transporting accessory protein 1"/>
    <property type="match status" value="1"/>
</dbReference>
<keyword evidence="5 6" id="KW-0472">Membrane</keyword>
<dbReference type="GO" id="GO:0098588">
    <property type="term" value="C:bounding membrane of organelle"/>
    <property type="evidence" value="ECO:0007669"/>
    <property type="project" value="UniProtKB-ARBA"/>
</dbReference>
<dbReference type="GO" id="GO:0030659">
    <property type="term" value="C:cytoplasmic vesicle membrane"/>
    <property type="evidence" value="ECO:0007669"/>
    <property type="project" value="UniProtKB-ARBA"/>
</dbReference>
<dbReference type="PANTHER" id="PTHR12471:SF3">
    <property type="entry name" value="ATPASE, H+ TRANSPORTING, LYSOSOMAL ACCESSORY PROTEIN 1-LIKE"/>
    <property type="match status" value="1"/>
</dbReference>
<sequence>MTASNPFLSDSHRGYEWPVHQSLTQGSLPAVGTLKRTIRKLLQASNPTPSTPSTPFSPLKLTENGKTCILFWAKKLIVKLRNHTHVDLTDRAFSPSARVDLKGSSCSEEKAILSLRFGDVADLKGLVISFLLSNTYYESTAQSWFSLDSVHILYNRTKEASFNATQIYAPAVSSYHCQHISSLHKYDTLLEPSSHGDDSLLWHITFIDFQIQAFNVEGGRFSPASDCASFFTPAILMGLLMSLILLLVLAYALHMVLHLKSIEQLDEHRPAVYLESEAESEPGDKGHAGQ</sequence>
<evidence type="ECO:0000256" key="4">
    <source>
        <dbReference type="ARBA" id="ARBA00022989"/>
    </source>
</evidence>
<evidence type="ECO:0000259" key="8">
    <source>
        <dbReference type="Pfam" id="PF20520"/>
    </source>
</evidence>
<dbReference type="Proteomes" id="UP001230051">
    <property type="component" value="Unassembled WGS sequence"/>
</dbReference>
<dbReference type="PANTHER" id="PTHR12471">
    <property type="entry name" value="VACUOLAR ATP SYNTHASE SUBUNIT S1"/>
    <property type="match status" value="1"/>
</dbReference>
<keyword evidence="10" id="KW-1185">Reference proteome</keyword>
<proteinExistence type="inferred from homology"/>
<evidence type="ECO:0000259" key="7">
    <source>
        <dbReference type="Pfam" id="PF05827"/>
    </source>
</evidence>